<sequence>MTSDANIKIIIVMGVSGSGKTTIARALASRIGFAMRDGDDDHPPANIAKMKAGFPLTDEDRLPWLKTIADTIERHAENGPPLVIACSALKRVYRTLLVHGRKDVRIVFLQGSVELIAQRLKRRGGHFMPPALLESQLKTLEPPQPDEFAISVDIDASVERIVDKIVAALDLPDTSRVRTP</sequence>
<evidence type="ECO:0000256" key="10">
    <source>
        <dbReference type="RuleBase" id="RU363066"/>
    </source>
</evidence>
<comment type="pathway">
    <text evidence="1">Carbohydrate acid metabolism.</text>
</comment>
<evidence type="ECO:0000256" key="4">
    <source>
        <dbReference type="ARBA" id="ARBA00022679"/>
    </source>
</evidence>
<dbReference type="KEGG" id="oca:OCAR_5066"/>
<protein>
    <recommendedName>
        <fullName evidence="3 10">Gluconokinase</fullName>
        <ecNumber evidence="3 10">2.7.1.12</ecNumber>
    </recommendedName>
</protein>
<dbReference type="PATRIC" id="fig|504832.7.peg.3055"/>
<dbReference type="FunFam" id="3.40.50.300:FF:000522">
    <property type="entry name" value="Gluconokinase"/>
    <property type="match status" value="1"/>
</dbReference>
<dbReference type="KEGG" id="ocg:OCA5_c28950"/>
<comment type="catalytic activity">
    <reaction evidence="9 10">
        <text>D-gluconate + ATP = 6-phospho-D-gluconate + ADP + H(+)</text>
        <dbReference type="Rhea" id="RHEA:19433"/>
        <dbReference type="ChEBI" id="CHEBI:15378"/>
        <dbReference type="ChEBI" id="CHEBI:18391"/>
        <dbReference type="ChEBI" id="CHEBI:30616"/>
        <dbReference type="ChEBI" id="CHEBI:58759"/>
        <dbReference type="ChEBI" id="CHEBI:456216"/>
        <dbReference type="EC" id="2.7.1.12"/>
    </reaction>
</comment>
<evidence type="ECO:0000256" key="6">
    <source>
        <dbReference type="ARBA" id="ARBA00022777"/>
    </source>
</evidence>
<keyword evidence="12" id="KW-1185">Reference proteome</keyword>
<evidence type="ECO:0000256" key="7">
    <source>
        <dbReference type="ARBA" id="ARBA00022840"/>
    </source>
</evidence>
<dbReference type="CDD" id="cd02021">
    <property type="entry name" value="GntK"/>
    <property type="match status" value="1"/>
</dbReference>
<evidence type="ECO:0000313" key="12">
    <source>
        <dbReference type="Proteomes" id="UP000007730"/>
    </source>
</evidence>
<dbReference type="EC" id="2.7.1.12" evidence="3 10"/>
<evidence type="ECO:0000256" key="1">
    <source>
        <dbReference type="ARBA" id="ARBA00004761"/>
    </source>
</evidence>
<dbReference type="RefSeq" id="WP_012562231.1">
    <property type="nucleotide sequence ID" value="NC_011386.1"/>
</dbReference>
<dbReference type="SUPFAM" id="SSF52540">
    <property type="entry name" value="P-loop containing nucleoside triphosphate hydrolases"/>
    <property type="match status" value="1"/>
</dbReference>
<keyword evidence="4 10" id="KW-0808">Transferase</keyword>
<name>B6JBY5_AFIC5</name>
<dbReference type="InterPro" id="IPR027417">
    <property type="entry name" value="P-loop_NTPase"/>
</dbReference>
<dbReference type="GO" id="GO:0046316">
    <property type="term" value="F:gluconokinase activity"/>
    <property type="evidence" value="ECO:0007669"/>
    <property type="project" value="UniProtKB-EC"/>
</dbReference>
<keyword evidence="7 10" id="KW-0067">ATP-binding</keyword>
<dbReference type="Gene3D" id="3.40.50.300">
    <property type="entry name" value="P-loop containing nucleotide triphosphate hydrolases"/>
    <property type="match status" value="1"/>
</dbReference>
<dbReference type="AlphaFoldDB" id="B6JBY5"/>
<evidence type="ECO:0000313" key="11">
    <source>
        <dbReference type="EMBL" id="AEI07586.1"/>
    </source>
</evidence>
<dbReference type="GO" id="GO:0005737">
    <property type="term" value="C:cytoplasm"/>
    <property type="evidence" value="ECO:0007669"/>
    <property type="project" value="TreeGrafter"/>
</dbReference>
<dbReference type="PRINTS" id="PR01100">
    <property type="entry name" value="SHIKIMTKNASE"/>
</dbReference>
<evidence type="ECO:0000256" key="9">
    <source>
        <dbReference type="ARBA" id="ARBA00048090"/>
    </source>
</evidence>
<dbReference type="OrthoDB" id="9795716at2"/>
<dbReference type="PANTHER" id="PTHR43442">
    <property type="entry name" value="GLUCONOKINASE-RELATED"/>
    <property type="match status" value="1"/>
</dbReference>
<gene>
    <name evidence="11" type="ordered locus">OCA5_c28950</name>
</gene>
<keyword evidence="8" id="KW-0311">Gluconate utilization</keyword>
<organism evidence="11 12">
    <name type="scientific">Afipia carboxidovorans (strain ATCC 49405 / DSM 1227 / KCTC 32145 / OM5)</name>
    <name type="common">Oligotropha carboxidovorans</name>
    <dbReference type="NCBI Taxonomy" id="504832"/>
    <lineage>
        <taxon>Bacteria</taxon>
        <taxon>Pseudomonadati</taxon>
        <taxon>Pseudomonadota</taxon>
        <taxon>Alphaproteobacteria</taxon>
        <taxon>Hyphomicrobiales</taxon>
        <taxon>Nitrobacteraceae</taxon>
        <taxon>Afipia</taxon>
    </lineage>
</organism>
<reference evidence="11 12" key="1">
    <citation type="journal article" date="2011" name="J. Bacteriol.">
        <title>Complete genome sequences of the chemolithoautotrophic Oligotropha carboxidovorans strains OM4 and OM5.</title>
        <authorList>
            <person name="Volland S."/>
            <person name="Rachinger M."/>
            <person name="Strittmatter A."/>
            <person name="Daniel R."/>
            <person name="Gottschalk G."/>
            <person name="Meyer O."/>
        </authorList>
    </citation>
    <scope>NUCLEOTIDE SEQUENCE [LARGE SCALE GENOMIC DNA]</scope>
    <source>
        <strain evidence="12">ATCC 49405 / DSM 1227 / KCTC 32145 / OM5</strain>
    </source>
</reference>
<dbReference type="Pfam" id="PF13671">
    <property type="entry name" value="AAA_33"/>
    <property type="match status" value="1"/>
</dbReference>
<dbReference type="PANTHER" id="PTHR43442:SF3">
    <property type="entry name" value="GLUCONOKINASE-RELATED"/>
    <property type="match status" value="1"/>
</dbReference>
<dbReference type="eggNOG" id="COG3265">
    <property type="taxonomic scope" value="Bacteria"/>
</dbReference>
<accession>B6JBY5</accession>
<evidence type="ECO:0000256" key="2">
    <source>
        <dbReference type="ARBA" id="ARBA00008420"/>
    </source>
</evidence>
<dbReference type="NCBIfam" id="TIGR01313">
    <property type="entry name" value="therm_gnt_kin"/>
    <property type="match status" value="1"/>
</dbReference>
<dbReference type="STRING" id="504832.OCA5_c28950"/>
<dbReference type="GO" id="GO:0019521">
    <property type="term" value="P:D-gluconate metabolic process"/>
    <property type="evidence" value="ECO:0007669"/>
    <property type="project" value="UniProtKB-KW"/>
</dbReference>
<evidence type="ECO:0000256" key="3">
    <source>
        <dbReference type="ARBA" id="ARBA00012054"/>
    </source>
</evidence>
<keyword evidence="6 10" id="KW-0418">Kinase</keyword>
<keyword evidence="5 10" id="KW-0547">Nucleotide-binding</keyword>
<dbReference type="EMBL" id="CP002826">
    <property type="protein sequence ID" value="AEI07586.1"/>
    <property type="molecule type" value="Genomic_DNA"/>
</dbReference>
<evidence type="ECO:0000256" key="8">
    <source>
        <dbReference type="ARBA" id="ARBA00023064"/>
    </source>
</evidence>
<dbReference type="Proteomes" id="UP000007730">
    <property type="component" value="Chromosome"/>
</dbReference>
<dbReference type="HOGENOM" id="CLU_077168_4_1_5"/>
<dbReference type="GO" id="GO:0005524">
    <property type="term" value="F:ATP binding"/>
    <property type="evidence" value="ECO:0007669"/>
    <property type="project" value="UniProtKB-KW"/>
</dbReference>
<proteinExistence type="inferred from homology"/>
<evidence type="ECO:0000256" key="5">
    <source>
        <dbReference type="ARBA" id="ARBA00022741"/>
    </source>
</evidence>
<comment type="similarity">
    <text evidence="2 10">Belongs to the gluconokinase GntK/GntV family.</text>
</comment>
<dbReference type="InterPro" id="IPR006001">
    <property type="entry name" value="Therm_gnt_kin"/>
</dbReference>